<dbReference type="Gene3D" id="2.160.20.10">
    <property type="entry name" value="Single-stranded right-handed beta-helix, Pectin lyase-like"/>
    <property type="match status" value="2"/>
</dbReference>
<dbReference type="Pfam" id="PF19078">
    <property type="entry name" value="Big_12"/>
    <property type="match status" value="1"/>
</dbReference>
<comment type="caution">
    <text evidence="3">The sequence shown here is derived from an EMBL/GenBank/DDBJ whole genome shotgun (WGS) entry which is preliminary data.</text>
</comment>
<keyword evidence="1" id="KW-1133">Transmembrane helix</keyword>
<dbReference type="SUPFAM" id="SSF51126">
    <property type="entry name" value="Pectin lyase-like"/>
    <property type="match status" value="1"/>
</dbReference>
<dbReference type="EMBL" id="NQWI01000149">
    <property type="protein sequence ID" value="PDW01188.1"/>
    <property type="molecule type" value="Genomic_DNA"/>
</dbReference>
<keyword evidence="1" id="KW-0812">Transmembrane</keyword>
<name>A0A2A6REQ1_9CHLR</name>
<proteinExistence type="predicted"/>
<evidence type="ECO:0000313" key="3">
    <source>
        <dbReference type="EMBL" id="PDW01188.1"/>
    </source>
</evidence>
<dbReference type="RefSeq" id="WP_245863602.1">
    <property type="nucleotide sequence ID" value="NZ_NQWI01000149.1"/>
</dbReference>
<keyword evidence="1" id="KW-0472">Membrane</keyword>
<dbReference type="InterPro" id="IPR011050">
    <property type="entry name" value="Pectin_lyase_fold/virulence"/>
</dbReference>
<evidence type="ECO:0000256" key="1">
    <source>
        <dbReference type="SAM" id="Phobius"/>
    </source>
</evidence>
<dbReference type="InterPro" id="IPR012334">
    <property type="entry name" value="Pectin_lyas_fold"/>
</dbReference>
<gene>
    <name evidence="3" type="ORF">CJ255_19460</name>
</gene>
<dbReference type="Proteomes" id="UP000220527">
    <property type="component" value="Unassembled WGS sequence"/>
</dbReference>
<protein>
    <recommendedName>
        <fullName evidence="2">Bacterial Ig-like domain-containing protein</fullName>
    </recommendedName>
</protein>
<accession>A0A2A6REQ1</accession>
<feature type="domain" description="Bacterial Ig-like" evidence="2">
    <location>
        <begin position="490"/>
        <end position="575"/>
    </location>
</feature>
<sequence>MRAHAHQRIVHQAVALRGYLTLFVVTALLLTATFFVPVAEATGTILRVQAGASGANDGTSWANAFPTLQDALAVATSGQQIWVAAGIYYPDEGAGQSNNARSATFLLSEGVAIYGGFAGDETALEQRDWEDNANATILSGDIGTPGDNSDNAYHVVTGANNATLDGFTITAGNADGSNPNDSGGGVRNINVSPTLRNLTIIGNRANWNGGGVFNDGGTPSFANVTISGNQATNHGGGVYNSGGTPSFANVTISGNQADNGGGLANRNSNASFANSTIWGNSSQVDNEDSTPSYSYSLVQGLNPGDTNLPSSTDPRFVNPVAAGSAPTTDGNYRLQADSALINAGNDAAVPAGITTDLDGNPRSIGGTVDLGPYEVPFPSVLSISPTSASPTNAATVAFTVTFNMPVSGVEDSSNFSLVRTGGQGGAEISNVTGSATTWVVSVTTVENAEGTIGLNLVDDDSIVTTDDSPVPLGGPGVGNGDFTGEVYVVDRVAPTVTLDSTAPNPTNSTIPVTVTFSENVSGFVAGDVTVTNGSVDNFTGSGASYHFTVTPDEQGDVTVNIGADVAQDAAGNGNT</sequence>
<dbReference type="PANTHER" id="PTHR34677:SF3">
    <property type="entry name" value="BACTERIAL IG-LIKE DOMAIN-CONTAINING PROTEIN"/>
    <property type="match status" value="1"/>
</dbReference>
<dbReference type="InterPro" id="IPR059226">
    <property type="entry name" value="Choice_anch_Q_dom"/>
</dbReference>
<dbReference type="PANTHER" id="PTHR34677">
    <property type="match status" value="1"/>
</dbReference>
<dbReference type="InterPro" id="IPR044048">
    <property type="entry name" value="Big_12"/>
</dbReference>
<evidence type="ECO:0000259" key="2">
    <source>
        <dbReference type="Pfam" id="PF19078"/>
    </source>
</evidence>
<feature type="non-terminal residue" evidence="3">
    <location>
        <position position="575"/>
    </location>
</feature>
<dbReference type="NCBIfam" id="NF041518">
    <property type="entry name" value="choice_anch_Q"/>
    <property type="match status" value="1"/>
</dbReference>
<keyword evidence="4" id="KW-1185">Reference proteome</keyword>
<feature type="transmembrane region" description="Helical" evidence="1">
    <location>
        <begin position="20"/>
        <end position="39"/>
    </location>
</feature>
<reference evidence="4" key="1">
    <citation type="submission" date="2017-08" db="EMBL/GenBank/DDBJ databases">
        <authorList>
            <person name="Grouzdev D.S."/>
            <person name="Gaisin V.A."/>
            <person name="Rysina M.S."/>
            <person name="Gorlenko V.M."/>
        </authorList>
    </citation>
    <scope>NUCLEOTIDE SEQUENCE [LARGE SCALE GENOMIC DNA]</scope>
    <source>
        <strain evidence="4">Kir15-3F</strain>
    </source>
</reference>
<dbReference type="AlphaFoldDB" id="A0A2A6REQ1"/>
<organism evidence="3 4">
    <name type="scientific">Candidatus Viridilinea mediisalina</name>
    <dbReference type="NCBI Taxonomy" id="2024553"/>
    <lineage>
        <taxon>Bacteria</taxon>
        <taxon>Bacillati</taxon>
        <taxon>Chloroflexota</taxon>
        <taxon>Chloroflexia</taxon>
        <taxon>Chloroflexales</taxon>
        <taxon>Chloroflexineae</taxon>
        <taxon>Oscillochloridaceae</taxon>
        <taxon>Candidatus Viridilinea</taxon>
    </lineage>
</organism>
<evidence type="ECO:0000313" key="4">
    <source>
        <dbReference type="Proteomes" id="UP000220527"/>
    </source>
</evidence>